<gene>
    <name evidence="2" type="ORF">ACFSKP_00365</name>
</gene>
<keyword evidence="1" id="KW-0378">Hydrolase</keyword>
<dbReference type="EMBL" id="JBHUIM010000001">
    <property type="protein sequence ID" value="MFD2244684.1"/>
    <property type="molecule type" value="Genomic_DNA"/>
</dbReference>
<comment type="caution">
    <text evidence="2">The sequence shown here is derived from an EMBL/GenBank/DDBJ whole genome shotgun (WGS) entry which is preliminary data.</text>
</comment>
<dbReference type="RefSeq" id="WP_250429962.1">
    <property type="nucleotide sequence ID" value="NZ_JALPRR010000002.1"/>
</dbReference>
<dbReference type="SUPFAM" id="SSF53254">
    <property type="entry name" value="Phosphoglycerate mutase-like"/>
    <property type="match status" value="1"/>
</dbReference>
<organism evidence="2 3">
    <name type="scientific">Pontibacter ruber</name>
    <dbReference type="NCBI Taxonomy" id="1343895"/>
    <lineage>
        <taxon>Bacteria</taxon>
        <taxon>Pseudomonadati</taxon>
        <taxon>Bacteroidota</taxon>
        <taxon>Cytophagia</taxon>
        <taxon>Cytophagales</taxon>
        <taxon>Hymenobacteraceae</taxon>
        <taxon>Pontibacter</taxon>
    </lineage>
</organism>
<dbReference type="InterPro" id="IPR029033">
    <property type="entry name" value="His_PPase_superfam"/>
</dbReference>
<dbReference type="Gene3D" id="3.40.50.1240">
    <property type="entry name" value="Phosphoglycerate mutase-like"/>
    <property type="match status" value="1"/>
</dbReference>
<reference evidence="3" key="1">
    <citation type="journal article" date="2019" name="Int. J. Syst. Evol. Microbiol.">
        <title>The Global Catalogue of Microorganisms (GCM) 10K type strain sequencing project: providing services to taxonomists for standard genome sequencing and annotation.</title>
        <authorList>
            <consortium name="The Broad Institute Genomics Platform"/>
            <consortium name="The Broad Institute Genome Sequencing Center for Infectious Disease"/>
            <person name="Wu L."/>
            <person name="Ma J."/>
        </authorList>
    </citation>
    <scope>NUCLEOTIDE SEQUENCE [LARGE SCALE GENOMIC DNA]</scope>
    <source>
        <strain evidence="3">CGMCC 4.1782</strain>
    </source>
</reference>
<dbReference type="InterPro" id="IPR051021">
    <property type="entry name" value="Mito_Ser/Thr_phosphatase"/>
</dbReference>
<dbReference type="CDD" id="cd07067">
    <property type="entry name" value="HP_PGM_like"/>
    <property type="match status" value="1"/>
</dbReference>
<evidence type="ECO:0000256" key="1">
    <source>
        <dbReference type="ARBA" id="ARBA00022801"/>
    </source>
</evidence>
<dbReference type="Pfam" id="PF00300">
    <property type="entry name" value="His_Phos_1"/>
    <property type="match status" value="1"/>
</dbReference>
<dbReference type="SMART" id="SM00855">
    <property type="entry name" value="PGAM"/>
    <property type="match status" value="1"/>
</dbReference>
<sequence>MQRHVLLCRHAETHEPYPLQPDFDRELTKTGIGQARNTGQWIREHYRKVDLLLASPAKRSGLTARLVAEKIYFDEEKISYDPELYNARESRLLKALAELPDSVTTVLVVAHNPGITALARTLTDKHIAYMEPADVIAVALDLEKWEEIYYTLGHIQHQAISQA</sequence>
<proteinExistence type="predicted"/>
<protein>
    <submittedName>
        <fullName evidence="2">SixA phosphatase family protein</fullName>
    </submittedName>
</protein>
<keyword evidence="3" id="KW-1185">Reference proteome</keyword>
<evidence type="ECO:0000313" key="2">
    <source>
        <dbReference type="EMBL" id="MFD2244684.1"/>
    </source>
</evidence>
<dbReference type="PANTHER" id="PTHR20935">
    <property type="entry name" value="PHOSPHOGLYCERATE MUTASE-RELATED"/>
    <property type="match status" value="1"/>
</dbReference>
<accession>A0ABW5CS11</accession>
<evidence type="ECO:0000313" key="3">
    <source>
        <dbReference type="Proteomes" id="UP001597374"/>
    </source>
</evidence>
<dbReference type="PANTHER" id="PTHR20935:SF1">
    <property type="entry name" value="SLL1549 PROTEIN"/>
    <property type="match status" value="1"/>
</dbReference>
<dbReference type="InterPro" id="IPR013078">
    <property type="entry name" value="His_Pase_superF_clade-1"/>
</dbReference>
<name>A0ABW5CS11_9BACT</name>
<dbReference type="Proteomes" id="UP001597374">
    <property type="component" value="Unassembled WGS sequence"/>
</dbReference>